<proteinExistence type="predicted"/>
<dbReference type="Proteomes" id="UP000319836">
    <property type="component" value="Unassembled WGS sequence"/>
</dbReference>
<evidence type="ECO:0000259" key="1">
    <source>
        <dbReference type="Pfam" id="PF12760"/>
    </source>
</evidence>
<dbReference type="AlphaFoldDB" id="A0A538U4A5"/>
<accession>A0A538U4A5</accession>
<protein>
    <recommendedName>
        <fullName evidence="1">Transposase zinc-ribbon domain-containing protein</fullName>
    </recommendedName>
</protein>
<feature type="non-terminal residue" evidence="2">
    <location>
        <position position="119"/>
    </location>
</feature>
<dbReference type="Pfam" id="PF12760">
    <property type="entry name" value="Zn_ribbon_IS1595"/>
    <property type="match status" value="1"/>
</dbReference>
<sequence length="119" mass="13455">MPVVVKFLATIYLTHPAGRGRFRCMKTPTKVPATLLEAIRYFSDPDVCLVCPRCDSARHSFLSTRRVWKCLDCKRQFSIKVGTIFEDSPLGLDKWLAALWMIVNCKNGVSSYEIARALG</sequence>
<feature type="domain" description="Transposase zinc-ribbon" evidence="1">
    <location>
        <begin position="36"/>
        <end position="76"/>
    </location>
</feature>
<organism evidence="2 3">
    <name type="scientific">Eiseniibacteriota bacterium</name>
    <dbReference type="NCBI Taxonomy" id="2212470"/>
    <lineage>
        <taxon>Bacteria</taxon>
        <taxon>Candidatus Eiseniibacteriota</taxon>
    </lineage>
</organism>
<gene>
    <name evidence="2" type="ORF">E6K80_08150</name>
</gene>
<dbReference type="EMBL" id="VBPA01000195">
    <property type="protein sequence ID" value="TMQ70559.1"/>
    <property type="molecule type" value="Genomic_DNA"/>
</dbReference>
<comment type="caution">
    <text evidence="2">The sequence shown here is derived from an EMBL/GenBank/DDBJ whole genome shotgun (WGS) entry which is preliminary data.</text>
</comment>
<reference evidence="2 3" key="1">
    <citation type="journal article" date="2019" name="Nat. Microbiol.">
        <title>Mediterranean grassland soil C-N compound turnover is dependent on rainfall and depth, and is mediated by genomically divergent microorganisms.</title>
        <authorList>
            <person name="Diamond S."/>
            <person name="Andeer P.F."/>
            <person name="Li Z."/>
            <person name="Crits-Christoph A."/>
            <person name="Burstein D."/>
            <person name="Anantharaman K."/>
            <person name="Lane K.R."/>
            <person name="Thomas B.C."/>
            <person name="Pan C."/>
            <person name="Northen T.R."/>
            <person name="Banfield J.F."/>
        </authorList>
    </citation>
    <scope>NUCLEOTIDE SEQUENCE [LARGE SCALE GENOMIC DNA]</scope>
    <source>
        <strain evidence="2">WS_10</strain>
    </source>
</reference>
<name>A0A538U4A5_UNCEI</name>
<evidence type="ECO:0000313" key="3">
    <source>
        <dbReference type="Proteomes" id="UP000319836"/>
    </source>
</evidence>
<dbReference type="InterPro" id="IPR024442">
    <property type="entry name" value="Transposase_Zn_ribbon"/>
</dbReference>
<evidence type="ECO:0000313" key="2">
    <source>
        <dbReference type="EMBL" id="TMQ70559.1"/>
    </source>
</evidence>